<keyword evidence="2" id="KW-0378">Hydrolase</keyword>
<name>A0A0D6N2C1_9PROT</name>
<sequence length="488" mass="52756">MKIKLKRFKISYCLGLVCSGLMSATVWAAPASVAQSAVVQRFDIEKPEGSVLGVMPEGEGPFPVAFVEEHGASASGLAHMMWQPYSLLSAYFLSRGYAVVHVKGLFGKEKNLSPCALAARARTDIQAEVEFVQHTLTANPKLNVNALVVAGAGQAGLTALAASSVPVPGVKAVMAFSPTSQKSICKEDLPKNFIAAAVELGKQVAIPAFYAEGLAGNLMDEKEWHSMVTAYAVHNKNVFFVDMSRTPQGLYPFLSYADGFSYWSEKADGFLKKSALPVTVKKAYLPPALDNPHATPFAPLDDVNALPDQRNGARAAYEGFLKKPKPRAFFLSDNGTFSASGQEDIVRTGQKKCEEGKRNCKLYAYNTTVVWRGALRGETKVLSVNIGQGHTFQMFSADIKPDCSINFVPKIKVVRDALHGIVKVSEQTQPASSVEKKSGKACETPVKGTAFFYQATPGFTGTDSVMIERQINADAQHPETVIFNITIK</sequence>
<accession>A0A0D6N2C1</accession>
<reference evidence="3 5" key="2">
    <citation type="submission" date="2019-07" db="EMBL/GenBank/DDBJ databases">
        <title>Whole genome shotgun sequence of Acetobacter cibinongensis NBRC 16605.</title>
        <authorList>
            <person name="Hosoyama A."/>
            <person name="Uohara A."/>
            <person name="Ohji S."/>
            <person name="Ichikawa N."/>
        </authorList>
    </citation>
    <scope>NUCLEOTIDE SEQUENCE [LARGE SCALE GENOMIC DNA]</scope>
    <source>
        <strain evidence="3 5">NBRC 16605</strain>
    </source>
</reference>
<reference evidence="2 4" key="1">
    <citation type="submission" date="2012-11" db="EMBL/GenBank/DDBJ databases">
        <title>Whole genome sequence of Acetobacter cibinongensis 4H-1.</title>
        <authorList>
            <person name="Azuma Y."/>
            <person name="Higashiura N."/>
            <person name="Hirakawa H."/>
            <person name="Matsushita K."/>
        </authorList>
    </citation>
    <scope>NUCLEOTIDE SEQUENCE [LARGE SCALE GENOMIC DNA]</scope>
    <source>
        <strain evidence="2 4">4H-1</strain>
    </source>
</reference>
<dbReference type="Proteomes" id="UP000032671">
    <property type="component" value="Unassembled WGS sequence"/>
</dbReference>
<dbReference type="Proteomes" id="UP000321891">
    <property type="component" value="Unassembled WGS sequence"/>
</dbReference>
<organism evidence="2 4">
    <name type="scientific">Acetobacter cibinongensis</name>
    <dbReference type="NCBI Taxonomy" id="146475"/>
    <lineage>
        <taxon>Bacteria</taxon>
        <taxon>Pseudomonadati</taxon>
        <taxon>Pseudomonadota</taxon>
        <taxon>Alphaproteobacteria</taxon>
        <taxon>Acetobacterales</taxon>
        <taxon>Acetobacteraceae</taxon>
        <taxon>Acetobacter</taxon>
    </lineage>
</organism>
<dbReference type="GO" id="GO:0016787">
    <property type="term" value="F:hydrolase activity"/>
    <property type="evidence" value="ECO:0007669"/>
    <property type="project" value="UniProtKB-KW"/>
</dbReference>
<evidence type="ECO:0000313" key="3">
    <source>
        <dbReference type="EMBL" id="GEL59373.1"/>
    </source>
</evidence>
<evidence type="ECO:0000313" key="4">
    <source>
        <dbReference type="Proteomes" id="UP000032671"/>
    </source>
</evidence>
<dbReference type="EMBL" id="BJVU01000008">
    <property type="protein sequence ID" value="GEL59373.1"/>
    <property type="molecule type" value="Genomic_DNA"/>
</dbReference>
<dbReference type="InterPro" id="IPR029058">
    <property type="entry name" value="AB_hydrolase_fold"/>
</dbReference>
<evidence type="ECO:0000256" key="1">
    <source>
        <dbReference type="SAM" id="SignalP"/>
    </source>
</evidence>
<dbReference type="STRING" id="1231339.Abci_007_253"/>
<feature type="signal peptide" evidence="1">
    <location>
        <begin position="1"/>
        <end position="28"/>
    </location>
</feature>
<dbReference type="Gene3D" id="3.40.50.1820">
    <property type="entry name" value="alpha/beta hydrolase"/>
    <property type="match status" value="1"/>
</dbReference>
<proteinExistence type="predicted"/>
<dbReference type="AlphaFoldDB" id="A0A0D6N2C1"/>
<dbReference type="SUPFAM" id="SSF53474">
    <property type="entry name" value="alpha/beta-Hydrolases"/>
    <property type="match status" value="1"/>
</dbReference>
<accession>A0A6N3SSE1</accession>
<keyword evidence="5" id="KW-1185">Reference proteome</keyword>
<evidence type="ECO:0000313" key="2">
    <source>
        <dbReference type="EMBL" id="GAN59850.1"/>
    </source>
</evidence>
<gene>
    <name evidence="2" type="ORF">Abci_007_253</name>
    <name evidence="3" type="ORF">ACI01nite_19750</name>
</gene>
<comment type="caution">
    <text evidence="2">The sequence shown here is derived from an EMBL/GenBank/DDBJ whole genome shotgun (WGS) entry which is preliminary data.</text>
</comment>
<dbReference type="EMBL" id="BAMV01000007">
    <property type="protein sequence ID" value="GAN59850.1"/>
    <property type="molecule type" value="Genomic_DNA"/>
</dbReference>
<keyword evidence="1" id="KW-0732">Signal</keyword>
<feature type="chain" id="PRO_5030005702" evidence="1">
    <location>
        <begin position="29"/>
        <end position="488"/>
    </location>
</feature>
<protein>
    <submittedName>
        <fullName evidence="2">Dienelactone hydrolase</fullName>
    </submittedName>
</protein>
<evidence type="ECO:0000313" key="5">
    <source>
        <dbReference type="Proteomes" id="UP000321891"/>
    </source>
</evidence>